<feature type="chain" id="PRO_5002139762" evidence="2">
    <location>
        <begin position="22"/>
        <end position="99"/>
    </location>
</feature>
<reference evidence="3 4" key="2">
    <citation type="submission" date="2015-01" db="EMBL/GenBank/DDBJ databases">
        <authorList>
            <consortium name="NBRP consortium"/>
            <person name="Sawabe T."/>
            <person name="Meirelles P."/>
            <person name="Feng G."/>
            <person name="Sayaka M."/>
            <person name="Hattori M."/>
            <person name="Ohkuma M."/>
        </authorList>
    </citation>
    <scope>NUCLEOTIDE SEQUENCE [LARGE SCALE GENOMIC DNA]</scope>
    <source>
        <strain evidence="4">JCM 19231</strain>
    </source>
</reference>
<evidence type="ECO:0000313" key="4">
    <source>
        <dbReference type="Proteomes" id="UP000031671"/>
    </source>
</evidence>
<accession>A0A0B8P7A9</accession>
<dbReference type="Proteomes" id="UP000031671">
    <property type="component" value="Unassembled WGS sequence"/>
</dbReference>
<dbReference type="EMBL" id="BBRZ01000106">
    <property type="protein sequence ID" value="GAM58809.1"/>
    <property type="molecule type" value="Genomic_DNA"/>
</dbReference>
<reference evidence="3 4" key="1">
    <citation type="submission" date="2015-01" db="EMBL/GenBank/DDBJ databases">
        <title>Vibrio sp. C1 JCM 19231 whole genome shotgun sequence.</title>
        <authorList>
            <person name="Sawabe T."/>
            <person name="Meirelles P."/>
            <person name="Feng G."/>
            <person name="Sayaka M."/>
            <person name="Hattori M."/>
            <person name="Ohkuma M."/>
        </authorList>
    </citation>
    <scope>NUCLEOTIDE SEQUENCE [LARGE SCALE GENOMIC DNA]</scope>
    <source>
        <strain evidence="4">JCM 19231</strain>
    </source>
</reference>
<keyword evidence="4" id="KW-1185">Reference proteome</keyword>
<dbReference type="AlphaFoldDB" id="A0A0B8P7A9"/>
<dbReference type="GO" id="GO:0042597">
    <property type="term" value="C:periplasmic space"/>
    <property type="evidence" value="ECO:0007669"/>
    <property type="project" value="InterPro"/>
</dbReference>
<name>A0A0B8P7A9_9VIBR</name>
<protein>
    <submittedName>
        <fullName evidence="3">Soluble lytic murein transglycosylase</fullName>
    </submittedName>
</protein>
<evidence type="ECO:0000256" key="2">
    <source>
        <dbReference type="SAM" id="SignalP"/>
    </source>
</evidence>
<dbReference type="GO" id="GO:0004553">
    <property type="term" value="F:hydrolase activity, hydrolyzing O-glycosyl compounds"/>
    <property type="evidence" value="ECO:0007669"/>
    <property type="project" value="InterPro"/>
</dbReference>
<organism evidence="3 4">
    <name type="scientific">Vibrio ishigakensis</name>
    <dbReference type="NCBI Taxonomy" id="1481914"/>
    <lineage>
        <taxon>Bacteria</taxon>
        <taxon>Pseudomonadati</taxon>
        <taxon>Pseudomonadota</taxon>
        <taxon>Gammaproteobacteria</taxon>
        <taxon>Vibrionales</taxon>
        <taxon>Vibrionaceae</taxon>
        <taxon>Vibrio</taxon>
    </lineage>
</organism>
<comment type="caution">
    <text evidence="3">The sequence shown here is derived from an EMBL/GenBank/DDBJ whole genome shotgun (WGS) entry which is preliminary data.</text>
</comment>
<keyword evidence="1 2" id="KW-0732">Signal</keyword>
<feature type="signal peptide" evidence="2">
    <location>
        <begin position="1"/>
        <end position="21"/>
    </location>
</feature>
<evidence type="ECO:0000256" key="1">
    <source>
        <dbReference type="ARBA" id="ARBA00022729"/>
    </source>
</evidence>
<gene>
    <name evidence="3" type="ORF">JCM19231_1188</name>
</gene>
<dbReference type="Gene3D" id="1.25.20.10">
    <property type="entry name" value="Bacterial muramidases"/>
    <property type="match status" value="1"/>
</dbReference>
<dbReference type="InterPro" id="IPR008939">
    <property type="entry name" value="Lytic_TGlycosylase_superhlx_U"/>
</dbReference>
<evidence type="ECO:0000313" key="3">
    <source>
        <dbReference type="EMBL" id="GAM58809.1"/>
    </source>
</evidence>
<dbReference type="SUPFAM" id="SSF48435">
    <property type="entry name" value="Bacterial muramidases"/>
    <property type="match status" value="1"/>
</dbReference>
<sequence>MAAIKKWLGFGLSMVSLSVSALTLEQERDTYEQAQQLITENKLDQYQKLRAQLDNYPLTPYLDYRIFLLDLDKRTPQEVEQYIKQQHEYPFSQSVRGEY</sequence>
<proteinExistence type="predicted"/>